<dbReference type="SMART" id="SM00355">
    <property type="entry name" value="ZnF_C2H2"/>
    <property type="match status" value="4"/>
</dbReference>
<evidence type="ECO:0000313" key="13">
    <source>
        <dbReference type="Proteomes" id="UP000594262"/>
    </source>
</evidence>
<proteinExistence type="inferred from homology"/>
<evidence type="ECO:0000256" key="10">
    <source>
        <dbReference type="SAM" id="MobiDB-lite"/>
    </source>
</evidence>
<evidence type="ECO:0000313" key="12">
    <source>
        <dbReference type="EnsemblMetazoa" id="CLYHEMP006138.1"/>
    </source>
</evidence>
<evidence type="ECO:0000256" key="9">
    <source>
        <dbReference type="PROSITE-ProRule" id="PRU00042"/>
    </source>
</evidence>
<comment type="similarity">
    <text evidence="8">Belongs to the snail C2H2-type zinc-finger protein family.</text>
</comment>
<dbReference type="RefSeq" id="XP_066926022.1">
    <property type="nucleotide sequence ID" value="XM_067069921.1"/>
</dbReference>
<organism evidence="12 13">
    <name type="scientific">Clytia hemisphaerica</name>
    <dbReference type="NCBI Taxonomy" id="252671"/>
    <lineage>
        <taxon>Eukaryota</taxon>
        <taxon>Metazoa</taxon>
        <taxon>Cnidaria</taxon>
        <taxon>Hydrozoa</taxon>
        <taxon>Hydroidolina</taxon>
        <taxon>Leptothecata</taxon>
        <taxon>Obeliida</taxon>
        <taxon>Clytiidae</taxon>
        <taxon>Clytia</taxon>
    </lineage>
</organism>
<dbReference type="PROSITE" id="PS50157">
    <property type="entry name" value="ZINC_FINGER_C2H2_2"/>
    <property type="match status" value="4"/>
</dbReference>
<keyword evidence="5" id="KW-0862">Zinc</keyword>
<reference evidence="12" key="1">
    <citation type="submission" date="2021-01" db="UniProtKB">
        <authorList>
            <consortium name="EnsemblMetazoa"/>
        </authorList>
    </citation>
    <scope>IDENTIFICATION</scope>
</reference>
<evidence type="ECO:0000256" key="4">
    <source>
        <dbReference type="ARBA" id="ARBA00022771"/>
    </source>
</evidence>
<dbReference type="InterPro" id="IPR036236">
    <property type="entry name" value="Znf_C2H2_sf"/>
</dbReference>
<evidence type="ECO:0000256" key="5">
    <source>
        <dbReference type="ARBA" id="ARBA00022833"/>
    </source>
</evidence>
<feature type="domain" description="C2H2-type" evidence="11">
    <location>
        <begin position="263"/>
        <end position="293"/>
    </location>
</feature>
<dbReference type="GO" id="GO:0000981">
    <property type="term" value="F:DNA-binding transcription factor activity, RNA polymerase II-specific"/>
    <property type="evidence" value="ECO:0007669"/>
    <property type="project" value="TreeGrafter"/>
</dbReference>
<feature type="domain" description="C2H2-type" evidence="11">
    <location>
        <begin position="235"/>
        <end position="262"/>
    </location>
</feature>
<feature type="region of interest" description="Disordered" evidence="10">
    <location>
        <begin position="154"/>
        <end position="179"/>
    </location>
</feature>
<keyword evidence="4 9" id="KW-0863">Zinc-finger</keyword>
<dbReference type="FunFam" id="3.30.160.60:FF:000693">
    <property type="entry name" value="Snail family zinc finger 1a"/>
    <property type="match status" value="1"/>
</dbReference>
<evidence type="ECO:0000256" key="6">
    <source>
        <dbReference type="ARBA" id="ARBA00023125"/>
    </source>
</evidence>
<dbReference type="Proteomes" id="UP000594262">
    <property type="component" value="Unplaced"/>
</dbReference>
<dbReference type="GO" id="GO:0008270">
    <property type="term" value="F:zinc ion binding"/>
    <property type="evidence" value="ECO:0007669"/>
    <property type="project" value="UniProtKB-KW"/>
</dbReference>
<sequence>MPRSFLVKSNLKTEQHFHARSLYEQKNRLDDSDHFQHVQTFEPRAHHSPDDILYQGKRSPTYVEINDYWHHGKFPFYGKHISRFYTPPEKDINFNTISPPLEKPLIKEETRPAHVESHLYERKLVERHTNEIVVVHPSDHHIQHHPTVDLKVNSELEDKKSPPRQQTVSKTDKNSKSPRRFSCKYCEKDYMSLGALKMHIRTHTLPCKCNICGKAFSRPWLLQGHIRTHTGERPFGCSYCGRAFADRSNLRAHIQTHTQVKKYECRFCSKTFSRASLLKKHEANDCLANIGRPET</sequence>
<dbReference type="OrthoDB" id="5428132at2759"/>
<evidence type="ECO:0000256" key="8">
    <source>
        <dbReference type="ARBA" id="ARBA00037948"/>
    </source>
</evidence>
<name>A0A7M5WRI4_9CNID</name>
<dbReference type="SUPFAM" id="SSF57667">
    <property type="entry name" value="beta-beta-alpha zinc fingers"/>
    <property type="match status" value="3"/>
</dbReference>
<feature type="domain" description="C2H2-type" evidence="11">
    <location>
        <begin position="181"/>
        <end position="204"/>
    </location>
</feature>
<keyword evidence="2" id="KW-0479">Metal-binding</keyword>
<dbReference type="FunFam" id="3.30.160.60:FF:000860">
    <property type="entry name" value="zinc finger protein SNAI2"/>
    <property type="match status" value="1"/>
</dbReference>
<dbReference type="PROSITE" id="PS00028">
    <property type="entry name" value="ZINC_FINGER_C2H2_1"/>
    <property type="match status" value="3"/>
</dbReference>
<evidence type="ECO:0000256" key="2">
    <source>
        <dbReference type="ARBA" id="ARBA00022723"/>
    </source>
</evidence>
<dbReference type="FunFam" id="3.30.160.60:FF:000043">
    <property type="entry name" value="Scratch family zinc finger 2"/>
    <property type="match status" value="1"/>
</dbReference>
<dbReference type="PANTHER" id="PTHR23235">
    <property type="entry name" value="KRUEPPEL-LIKE TRANSCRIPTION FACTOR"/>
    <property type="match status" value="1"/>
</dbReference>
<evidence type="ECO:0000256" key="1">
    <source>
        <dbReference type="ARBA" id="ARBA00004123"/>
    </source>
</evidence>
<evidence type="ECO:0000259" key="11">
    <source>
        <dbReference type="PROSITE" id="PS50157"/>
    </source>
</evidence>
<dbReference type="GO" id="GO:0000978">
    <property type="term" value="F:RNA polymerase II cis-regulatory region sequence-specific DNA binding"/>
    <property type="evidence" value="ECO:0007669"/>
    <property type="project" value="TreeGrafter"/>
</dbReference>
<comment type="subcellular location">
    <subcellularLocation>
        <location evidence="1">Nucleus</location>
    </subcellularLocation>
</comment>
<evidence type="ECO:0000256" key="3">
    <source>
        <dbReference type="ARBA" id="ARBA00022737"/>
    </source>
</evidence>
<dbReference type="AlphaFoldDB" id="A0A7M5WRI4"/>
<dbReference type="EnsemblMetazoa" id="CLYHEMT006138.1">
    <property type="protein sequence ID" value="CLYHEMP006138.1"/>
    <property type="gene ID" value="CLYHEMG006138"/>
</dbReference>
<dbReference type="Pfam" id="PF00096">
    <property type="entry name" value="zf-C2H2"/>
    <property type="match status" value="4"/>
</dbReference>
<dbReference type="Gene3D" id="3.30.160.60">
    <property type="entry name" value="Classic Zinc Finger"/>
    <property type="match status" value="4"/>
</dbReference>
<dbReference type="InterPro" id="IPR013087">
    <property type="entry name" value="Znf_C2H2_type"/>
</dbReference>
<protein>
    <recommendedName>
        <fullName evidence="11">C2H2-type domain-containing protein</fullName>
    </recommendedName>
</protein>
<accession>A0A7M5WRI4</accession>
<keyword evidence="3" id="KW-0677">Repeat</keyword>
<dbReference type="PANTHER" id="PTHR23235:SF176">
    <property type="entry name" value="C2H2-TYPE DOMAIN-CONTAINING PROTEIN"/>
    <property type="match status" value="1"/>
</dbReference>
<dbReference type="GeneID" id="136813399"/>
<keyword evidence="6" id="KW-0238">DNA-binding</keyword>
<feature type="domain" description="C2H2-type" evidence="11">
    <location>
        <begin position="207"/>
        <end position="234"/>
    </location>
</feature>
<keyword evidence="13" id="KW-1185">Reference proteome</keyword>
<keyword evidence="7" id="KW-0539">Nucleus</keyword>
<dbReference type="GO" id="GO:0005634">
    <property type="term" value="C:nucleus"/>
    <property type="evidence" value="ECO:0007669"/>
    <property type="project" value="UniProtKB-SubCell"/>
</dbReference>
<evidence type="ECO:0000256" key="7">
    <source>
        <dbReference type="ARBA" id="ARBA00023242"/>
    </source>
</evidence>